<comment type="catalytic activity">
    <reaction evidence="10">
        <text>ATP + H2O = ADP + phosphate + H(+)</text>
        <dbReference type="Rhea" id="RHEA:13065"/>
        <dbReference type="ChEBI" id="CHEBI:15377"/>
        <dbReference type="ChEBI" id="CHEBI:15378"/>
        <dbReference type="ChEBI" id="CHEBI:30616"/>
        <dbReference type="ChEBI" id="CHEBI:43474"/>
        <dbReference type="ChEBI" id="CHEBI:456216"/>
    </reaction>
</comment>
<evidence type="ECO:0000256" key="2">
    <source>
        <dbReference type="ARBA" id="ARBA00022490"/>
    </source>
</evidence>
<dbReference type="GO" id="GO:0000462">
    <property type="term" value="P:maturation of SSU-rRNA from tricistronic rRNA transcript (SSU-rRNA, 5.8S rRNA, LSU-rRNA)"/>
    <property type="evidence" value="ECO:0007669"/>
    <property type="project" value="EnsemblFungi"/>
</dbReference>
<dbReference type="OMA" id="QCEIFGT"/>
<dbReference type="Pfam" id="PF13238">
    <property type="entry name" value="AAA_18"/>
    <property type="match status" value="1"/>
</dbReference>
<feature type="binding site" evidence="10">
    <location>
        <position position="17"/>
    </location>
    <ligand>
        <name>ATP</name>
        <dbReference type="ChEBI" id="CHEBI:30616"/>
    </ligand>
</feature>
<dbReference type="Gene3D" id="3.40.50.300">
    <property type="entry name" value="P-loop containing nucleotide triphosphate hydrolases"/>
    <property type="match status" value="1"/>
</dbReference>
<feature type="binding site" evidence="10">
    <location>
        <position position="112"/>
    </location>
    <ligand>
        <name>ATP</name>
        <dbReference type="ChEBI" id="CHEBI:30616"/>
    </ligand>
</feature>
<evidence type="ECO:0000313" key="13">
    <source>
        <dbReference type="Proteomes" id="UP000030755"/>
    </source>
</evidence>
<evidence type="ECO:0000256" key="5">
    <source>
        <dbReference type="ARBA" id="ARBA00022679"/>
    </source>
</evidence>
<feature type="binding site" evidence="10">
    <location>
        <position position="18"/>
    </location>
    <ligand>
        <name>ATP</name>
        <dbReference type="ChEBI" id="CHEBI:30616"/>
    </ligand>
</feature>
<keyword evidence="7 10" id="KW-0418">Kinase</keyword>
<evidence type="ECO:0000313" key="14">
    <source>
        <dbReference type="Proteomes" id="UP000281549"/>
    </source>
</evidence>
<comment type="catalytic activity">
    <reaction evidence="1 10">
        <text>AMP + ATP = 2 ADP</text>
        <dbReference type="Rhea" id="RHEA:12973"/>
        <dbReference type="ChEBI" id="CHEBI:30616"/>
        <dbReference type="ChEBI" id="CHEBI:456215"/>
        <dbReference type="ChEBI" id="CHEBI:456216"/>
        <dbReference type="EC" id="2.7.4.3"/>
    </reaction>
</comment>
<dbReference type="Proteomes" id="UP000030755">
    <property type="component" value="Unassembled WGS sequence"/>
</dbReference>
<name>A0A075B081_ROZAC</name>
<keyword evidence="5 10" id="KW-0808">Transferase</keyword>
<feature type="binding site" evidence="10">
    <location>
        <position position="19"/>
    </location>
    <ligand>
        <name>ATP</name>
        <dbReference type="ChEBI" id="CHEBI:30616"/>
    </ligand>
</feature>
<dbReference type="SUPFAM" id="SSF52540">
    <property type="entry name" value="P-loop containing nucleoside triphosphate hydrolases"/>
    <property type="match status" value="1"/>
</dbReference>
<keyword evidence="4 10" id="KW-0698">rRNA processing</keyword>
<evidence type="ECO:0000256" key="10">
    <source>
        <dbReference type="HAMAP-Rule" id="MF_03173"/>
    </source>
</evidence>
<dbReference type="Proteomes" id="UP000281549">
    <property type="component" value="Unassembled WGS sequence"/>
</dbReference>
<gene>
    <name evidence="11" type="ORF">O9G_000551</name>
    <name evidence="12" type="ORF">ROZALSC1DRAFT_26971</name>
</gene>
<keyword evidence="9 10" id="KW-0539">Nucleus</keyword>
<keyword evidence="3 10" id="KW-0690">Ribosome biogenesis</keyword>
<reference evidence="14" key="2">
    <citation type="journal article" date="2018" name="Nat. Microbiol.">
        <title>Leveraging single-cell genomics to expand the fungal tree of life.</title>
        <authorList>
            <person name="Ahrendt S.R."/>
            <person name="Quandt C.A."/>
            <person name="Ciobanu D."/>
            <person name="Clum A."/>
            <person name="Salamov A."/>
            <person name="Andreopoulos B."/>
            <person name="Cheng J.F."/>
            <person name="Woyke T."/>
            <person name="Pelin A."/>
            <person name="Henrissat B."/>
            <person name="Reynolds N.K."/>
            <person name="Benny G.L."/>
            <person name="Smith M.E."/>
            <person name="James T.Y."/>
            <person name="Grigoriev I.V."/>
        </authorList>
    </citation>
    <scope>NUCLEOTIDE SEQUENCE [LARGE SCALE GENOMIC DNA]</scope>
    <source>
        <strain evidence="14">CSF55</strain>
    </source>
</reference>
<feature type="binding site" evidence="10">
    <location>
        <position position="15"/>
    </location>
    <ligand>
        <name>ATP</name>
        <dbReference type="ChEBI" id="CHEBI:30616"/>
    </ligand>
</feature>
<keyword evidence="2 10" id="KW-0963">Cytoplasm</keyword>
<sequence>MTRTLPSILITGTPGCGKTTLSSKIATLYPEFQHIDVSQLVKEKELHDGLDKEFDSLLFDEDKVIDELESVVPNGGCIVDFHSCDFFPETWFDLVIVLRSDNTVLYDRLAKRNYSVKKITENIECEIMQVVLDEAMDAYAKEMVVELNNNTTEDMDSNVDRIMEWIKAFQSK</sequence>
<evidence type="ECO:0000313" key="11">
    <source>
        <dbReference type="EMBL" id="EPZ34364.1"/>
    </source>
</evidence>
<feature type="binding site" evidence="10">
    <location>
        <position position="20"/>
    </location>
    <ligand>
        <name>ATP</name>
        <dbReference type="ChEBI" id="CHEBI:30616"/>
    </ligand>
</feature>
<dbReference type="EC" id="2.7.4.3" evidence="10"/>
<reference evidence="12" key="3">
    <citation type="submission" date="2018-08" db="EMBL/GenBank/DDBJ databases">
        <title>Leveraging single-cell genomics to expand the Fungal Tree of Life.</title>
        <authorList>
            <consortium name="DOE Joint Genome Institute"/>
            <person name="Ahrendt S.R."/>
            <person name="Quandt C.A."/>
            <person name="Ciobanu D."/>
            <person name="Clum A."/>
            <person name="Salamov A."/>
            <person name="Andreopoulos B."/>
            <person name="Cheng J.-F."/>
            <person name="Woyke T."/>
            <person name="Pelin A."/>
            <person name="Henrissat B."/>
            <person name="Reynolds N."/>
            <person name="Benny G.L."/>
            <person name="Smith M.E."/>
            <person name="James T.Y."/>
            <person name="Grigoriev I.V."/>
        </authorList>
    </citation>
    <scope>NUCLEOTIDE SEQUENCE</scope>
    <source>
        <strain evidence="12">CSF55</strain>
    </source>
</reference>
<dbReference type="GO" id="GO:0005737">
    <property type="term" value="C:cytoplasm"/>
    <property type="evidence" value="ECO:0007669"/>
    <property type="project" value="UniProtKB-SubCell"/>
</dbReference>
<evidence type="ECO:0000256" key="1">
    <source>
        <dbReference type="ARBA" id="ARBA00000582"/>
    </source>
</evidence>
<dbReference type="InterPro" id="IPR027417">
    <property type="entry name" value="P-loop_NTPase"/>
</dbReference>
<dbReference type="GO" id="GO:0004017">
    <property type="term" value="F:AMP kinase activity"/>
    <property type="evidence" value="ECO:0007669"/>
    <property type="project" value="UniProtKB-UniRule"/>
</dbReference>
<evidence type="ECO:0000256" key="7">
    <source>
        <dbReference type="ARBA" id="ARBA00022777"/>
    </source>
</evidence>
<evidence type="ECO:0000256" key="3">
    <source>
        <dbReference type="ARBA" id="ARBA00022517"/>
    </source>
</evidence>
<dbReference type="HOGENOM" id="CLU_079096_3_1_1"/>
<feature type="region of interest" description="NMPbind" evidence="10">
    <location>
        <begin position="36"/>
        <end position="59"/>
    </location>
</feature>
<dbReference type="PANTHER" id="PTHR12595">
    <property type="entry name" value="POS9-ACTIVATING FACTOR FAP7-RELATED"/>
    <property type="match status" value="1"/>
</dbReference>
<dbReference type="OrthoDB" id="10251185at2759"/>
<dbReference type="GO" id="GO:0016887">
    <property type="term" value="F:ATP hydrolysis activity"/>
    <property type="evidence" value="ECO:0007669"/>
    <property type="project" value="UniProtKB-UniRule"/>
</dbReference>
<dbReference type="InterPro" id="IPR020618">
    <property type="entry name" value="Adenyl_kinase_AK6"/>
</dbReference>
<dbReference type="FunFam" id="3.40.50.300:FF:000372">
    <property type="entry name" value="Adenylate kinase isoenzyme 6 homolog"/>
    <property type="match status" value="1"/>
</dbReference>
<dbReference type="AlphaFoldDB" id="A0A075B081"/>
<evidence type="ECO:0000256" key="6">
    <source>
        <dbReference type="ARBA" id="ARBA00022741"/>
    </source>
</evidence>
<evidence type="ECO:0000256" key="8">
    <source>
        <dbReference type="ARBA" id="ARBA00022840"/>
    </source>
</evidence>
<protein>
    <recommendedName>
        <fullName evidence="10">Adenylate kinase isoenzyme 6 homolog</fullName>
        <shortName evidence="10">AK6</shortName>
        <ecNumber evidence="10">2.7.4.3</ecNumber>
    </recommendedName>
    <alternativeName>
        <fullName evidence="10">Dual activity adenylate kinase/ATPase</fullName>
        <shortName evidence="10">AK/ATPase</shortName>
    </alternativeName>
</protein>
<keyword evidence="8 10" id="KW-0067">ATP-binding</keyword>
<dbReference type="STRING" id="988480.A0A075B081"/>
<evidence type="ECO:0000313" key="12">
    <source>
        <dbReference type="EMBL" id="RKP21650.1"/>
    </source>
</evidence>
<dbReference type="GO" id="GO:0034599">
    <property type="term" value="P:cellular response to oxidative stress"/>
    <property type="evidence" value="ECO:0007669"/>
    <property type="project" value="EnsemblFungi"/>
</dbReference>
<dbReference type="PANTHER" id="PTHR12595:SF0">
    <property type="entry name" value="ADENYLATE KINASE ISOENZYME 6"/>
    <property type="match status" value="1"/>
</dbReference>
<comment type="caution">
    <text evidence="10">Lacks conserved residue(s) required for the propagation of feature annotation.</text>
</comment>
<dbReference type="EMBL" id="KE560959">
    <property type="protein sequence ID" value="EPZ34364.1"/>
    <property type="molecule type" value="Genomic_DNA"/>
</dbReference>
<keyword evidence="6 10" id="KW-0547">Nucleotide-binding</keyword>
<evidence type="ECO:0000256" key="4">
    <source>
        <dbReference type="ARBA" id="ARBA00022552"/>
    </source>
</evidence>
<dbReference type="GO" id="GO:0005524">
    <property type="term" value="F:ATP binding"/>
    <property type="evidence" value="ECO:0007669"/>
    <property type="project" value="UniProtKB-KW"/>
</dbReference>
<comment type="similarity">
    <text evidence="10">Belongs to the adenylate kinase family. AK6 subfamily.</text>
</comment>
<proteinExistence type="inferred from homology"/>
<dbReference type="HAMAP" id="MF_00039">
    <property type="entry name" value="Adenylate_kinase_AK6"/>
    <property type="match status" value="1"/>
</dbReference>
<comment type="subunit">
    <text evidence="10">Interacts with small ribosomal subunit protein uS11. Not a structural component of 43S pre-ribosomes, but transiently interacts with them by binding to uS11.</text>
</comment>
<dbReference type="EMBL" id="ML004939">
    <property type="protein sequence ID" value="RKP21650.1"/>
    <property type="molecule type" value="Genomic_DNA"/>
</dbReference>
<accession>A0A075B081</accession>
<feature type="region of interest" description="LID" evidence="10">
    <location>
        <begin position="111"/>
        <end position="121"/>
    </location>
</feature>
<dbReference type="GO" id="GO:0005634">
    <property type="term" value="C:nucleus"/>
    <property type="evidence" value="ECO:0007669"/>
    <property type="project" value="UniProtKB-SubCell"/>
</dbReference>
<comment type="subcellular location">
    <subcellularLocation>
        <location evidence="10">Cytoplasm</location>
    </subcellularLocation>
    <subcellularLocation>
        <location evidence="10">Nucleus</location>
    </subcellularLocation>
</comment>
<keyword evidence="13" id="KW-1185">Reference proteome</keyword>
<reference evidence="11 13" key="1">
    <citation type="journal article" date="2013" name="Curr. Biol.">
        <title>Shared signatures of parasitism and phylogenomics unite Cryptomycota and microsporidia.</title>
        <authorList>
            <person name="James T.Y."/>
            <person name="Pelin A."/>
            <person name="Bonen L."/>
            <person name="Ahrendt S."/>
            <person name="Sain D."/>
            <person name="Corradi N."/>
            <person name="Stajich J.E."/>
        </authorList>
    </citation>
    <scope>NUCLEOTIDE SEQUENCE [LARGE SCALE GENOMIC DNA]</scope>
    <source>
        <strain evidence="11">CSF55</strain>
        <strain evidence="11">CSF55</strain>
    </source>
</reference>
<evidence type="ECO:0000256" key="9">
    <source>
        <dbReference type="ARBA" id="ARBA00023242"/>
    </source>
</evidence>
<comment type="function">
    <text evidence="10">Broad-specificity nucleoside monophosphate (NMP) kinase that catalyzes the reversible transfer of the terminal phosphate group between nucleoside triphosphates and monophosphates. Has also ATPase activity. Involved in the late cytoplasmic maturation steps of the 40S ribosomal particles, specifically 18S rRNA maturation. While NMP activity is not required for ribosome maturation, ATPase activity is. Associates transiently with small ribosomal subunit protein uS11. ATP hydrolysis breaks the interaction with uS11. May temporarily remove uS11 from the ribosome to enable a conformational change of the ribosomal RNA that is needed for the final maturation step of the small ribosomal subunit. Its NMP activity may have a role in nuclear energy homeostasis.</text>
</comment>
<organism evidence="11 13">
    <name type="scientific">Rozella allomycis (strain CSF55)</name>
    <dbReference type="NCBI Taxonomy" id="988480"/>
    <lineage>
        <taxon>Eukaryota</taxon>
        <taxon>Fungi</taxon>
        <taxon>Fungi incertae sedis</taxon>
        <taxon>Cryptomycota</taxon>
        <taxon>Cryptomycota incertae sedis</taxon>
        <taxon>Rozella</taxon>
    </lineage>
</organism>